<keyword evidence="1" id="KW-0175">Coiled coil</keyword>
<proteinExistence type="predicted"/>
<evidence type="ECO:0000256" key="1">
    <source>
        <dbReference type="SAM" id="Coils"/>
    </source>
</evidence>
<dbReference type="EMBL" id="NUIL01000006">
    <property type="protein sequence ID" value="PGO32363.1"/>
    <property type="molecule type" value="Genomic_DNA"/>
</dbReference>
<protein>
    <submittedName>
        <fullName evidence="2">Uncharacterized protein</fullName>
    </submittedName>
</protein>
<comment type="caution">
    <text evidence="2">The sequence shown here is derived from an EMBL/GenBank/DDBJ whole genome shotgun (WGS) entry which is preliminary data.</text>
</comment>
<evidence type="ECO:0000313" key="2">
    <source>
        <dbReference type="EMBL" id="PGO32363.1"/>
    </source>
</evidence>
<organism evidence="2 3">
    <name type="scientific">Bacillus cereus</name>
    <dbReference type="NCBI Taxonomy" id="1396"/>
    <lineage>
        <taxon>Bacteria</taxon>
        <taxon>Bacillati</taxon>
        <taxon>Bacillota</taxon>
        <taxon>Bacilli</taxon>
        <taxon>Bacillales</taxon>
        <taxon>Bacillaceae</taxon>
        <taxon>Bacillus</taxon>
        <taxon>Bacillus cereus group</taxon>
    </lineage>
</organism>
<accession>A0A2B9QBR6</accession>
<name>A0A2B9QBR6_BACCE</name>
<evidence type="ECO:0000313" key="3">
    <source>
        <dbReference type="Proteomes" id="UP000223777"/>
    </source>
</evidence>
<dbReference type="Proteomes" id="UP000223777">
    <property type="component" value="Unassembled WGS sequence"/>
</dbReference>
<dbReference type="RefSeq" id="WP_098763613.1">
    <property type="nucleotide sequence ID" value="NZ_NUIL01000006.1"/>
</dbReference>
<reference evidence="2 3" key="1">
    <citation type="submission" date="2017-09" db="EMBL/GenBank/DDBJ databases">
        <title>Large-scale bioinformatics analysis of Bacillus genomes uncovers conserved roles of natural products in bacterial physiology.</title>
        <authorList>
            <consortium name="Agbiome Team Llc"/>
            <person name="Bleich R.M."/>
            <person name="Grubbs K.J."/>
            <person name="Santa Maria K.C."/>
            <person name="Allen S.E."/>
            <person name="Farag S."/>
            <person name="Shank E.A."/>
            <person name="Bowers A."/>
        </authorList>
    </citation>
    <scope>NUCLEOTIDE SEQUENCE [LARGE SCALE GENOMIC DNA]</scope>
    <source>
        <strain evidence="2 3">AFS050027</strain>
    </source>
</reference>
<dbReference type="AlphaFoldDB" id="A0A2B9QBR6"/>
<gene>
    <name evidence="2" type="ORF">CN984_06315</name>
</gene>
<sequence>MFDKLKRLFKKDKENDLEDERYILISESELNEELKRKIVELERLGSEYSKVLQKKYINEFERKGKRNLKIWVNRDIDGDEIEDLNPEKCLEKEYRSEIIIDFNDVTVEDDEYADFIQLWYYYGGYFKGTGTLYDTSRNNLETDIETALQTLLE</sequence>
<feature type="coiled-coil region" evidence="1">
    <location>
        <begin position="24"/>
        <end position="51"/>
    </location>
</feature>